<sequence length="67" mass="6942">MLRRHHQAVLPPDFPAPRDGVTAWQRGDPDVPPAPTGSVASWTAVLRDYAALLAPAGHAGHAGVLAG</sequence>
<comment type="caution">
    <text evidence="2">The sequence shown here is derived from an EMBL/GenBank/DDBJ whole genome shotgun (WGS) entry which is preliminary data.</text>
</comment>
<reference evidence="2 3" key="1">
    <citation type="submission" date="2021-08" db="EMBL/GenBank/DDBJ databases">
        <title>WGS of actinomycetes from Thailand.</title>
        <authorList>
            <person name="Thawai C."/>
        </authorList>
    </citation>
    <scope>NUCLEOTIDE SEQUENCE [LARGE SCALE GENOMIC DNA]</scope>
    <source>
        <strain evidence="2 3">PLK6-54</strain>
    </source>
</reference>
<evidence type="ECO:0000313" key="2">
    <source>
        <dbReference type="EMBL" id="MBY8880130.1"/>
    </source>
</evidence>
<protein>
    <submittedName>
        <fullName evidence="2">Uncharacterized protein</fullName>
    </submittedName>
</protein>
<evidence type="ECO:0000256" key="1">
    <source>
        <dbReference type="SAM" id="MobiDB-lite"/>
    </source>
</evidence>
<gene>
    <name evidence="2" type="ORF">K7862_21205</name>
</gene>
<accession>A0ABS7QAD3</accession>
<dbReference type="RefSeq" id="WP_222964855.1">
    <property type="nucleotide sequence ID" value="NZ_JAINZZ010000027.1"/>
</dbReference>
<keyword evidence="3" id="KW-1185">Reference proteome</keyword>
<name>A0ABS7QAD3_9ACTN</name>
<dbReference type="Proteomes" id="UP000778578">
    <property type="component" value="Unassembled WGS sequence"/>
</dbReference>
<proteinExistence type="predicted"/>
<feature type="region of interest" description="Disordered" evidence="1">
    <location>
        <begin position="1"/>
        <end position="36"/>
    </location>
</feature>
<evidence type="ECO:0000313" key="3">
    <source>
        <dbReference type="Proteomes" id="UP000778578"/>
    </source>
</evidence>
<organism evidence="2 3">
    <name type="scientific">Actinacidiphila acidipaludis</name>
    <dbReference type="NCBI Taxonomy" id="2873382"/>
    <lineage>
        <taxon>Bacteria</taxon>
        <taxon>Bacillati</taxon>
        <taxon>Actinomycetota</taxon>
        <taxon>Actinomycetes</taxon>
        <taxon>Kitasatosporales</taxon>
        <taxon>Streptomycetaceae</taxon>
        <taxon>Actinacidiphila</taxon>
    </lineage>
</organism>
<dbReference type="EMBL" id="JAINZZ010000027">
    <property type="protein sequence ID" value="MBY8880130.1"/>
    <property type="molecule type" value="Genomic_DNA"/>
</dbReference>